<feature type="compositionally biased region" description="Basic residues" evidence="1">
    <location>
        <begin position="28"/>
        <end position="38"/>
    </location>
</feature>
<dbReference type="Proteomes" id="UP001338125">
    <property type="component" value="Unassembled WGS sequence"/>
</dbReference>
<evidence type="ECO:0000313" key="4">
    <source>
        <dbReference type="EMBL" id="KAK5996139.1"/>
    </source>
</evidence>
<dbReference type="Pfam" id="PF02179">
    <property type="entry name" value="BAG"/>
    <property type="match status" value="1"/>
</dbReference>
<dbReference type="PANTHER" id="PTHR14942:SF0">
    <property type="entry name" value="U11_U12 SMALL NUCLEAR RIBONUCLEOPROTEIN 25 KDA PROTEIN"/>
    <property type="match status" value="1"/>
</dbReference>
<gene>
    <name evidence="4" type="ORF">PT974_04567</name>
</gene>
<dbReference type="SMART" id="SM00264">
    <property type="entry name" value="BAG"/>
    <property type="match status" value="1"/>
</dbReference>
<dbReference type="Gene3D" id="1.20.58.120">
    <property type="entry name" value="BAG domain"/>
    <property type="match status" value="1"/>
</dbReference>
<sequence>MRMKWVAVTARTTETQTPRRAHGSGSSRCHRASGHSRQRPLPSRFRNEPPLLVDICLESAAIAAATVLLLYGAVDRHSFCKQVQGLPLFCAFLSASSSPPKILPHPTSHDGGQFCRWSFGIRLLAAGTAALAAQPCFPPSDIPPQPHPPLPPPPPPRDLCCLPAAENPRTKKLGEVSFPRVTLTSSIAKVDSTQPLVASSGALQDIASYLNGTLVNLSTAFQESSEYISGTLGIPPTVVYSGLAALLAVPLTMTRYGWSLSREASSPYGSMTSFPEVGDDDFSYITSQELDDPGMGYSDSRYFSRSRNSVAADPEDDILLIKNKGVTYPAHFPAYSIGDGKLYVKDVRDRVGLMMDLPSRAVKHIKLLYKGKQLKESTMPVRDYGVKNKSEIMAVIPEVEDESSPSGEETVIVGEASRSDSKSRSRRKKKPKRRSDRPEGDSPISPRESVANFEPSKSPPPHVANSGPMKKLDEISNDFKTKWFPLCREYIEAPPKDAKKRTDEHRRLSESVLQHIILKLDGVETEGIIEVRTRRKDLVRQVQDILKELDVAKAS</sequence>
<reference evidence="4 5" key="1">
    <citation type="submission" date="2024-01" db="EMBL/GenBank/DDBJ databases">
        <title>Complete genome of Cladobotryum mycophilum ATHUM6906.</title>
        <authorList>
            <person name="Christinaki A.C."/>
            <person name="Myridakis A.I."/>
            <person name="Kouvelis V.N."/>
        </authorList>
    </citation>
    <scope>NUCLEOTIDE SEQUENCE [LARGE SCALE GENOMIC DNA]</scope>
    <source>
        <strain evidence="4 5">ATHUM6906</strain>
    </source>
</reference>
<protein>
    <recommendedName>
        <fullName evidence="6">BAG domain-containing protein</fullName>
    </recommendedName>
</protein>
<accession>A0ABR0SVU7</accession>
<organism evidence="4 5">
    <name type="scientific">Cladobotryum mycophilum</name>
    <dbReference type="NCBI Taxonomy" id="491253"/>
    <lineage>
        <taxon>Eukaryota</taxon>
        <taxon>Fungi</taxon>
        <taxon>Dikarya</taxon>
        <taxon>Ascomycota</taxon>
        <taxon>Pezizomycotina</taxon>
        <taxon>Sordariomycetes</taxon>
        <taxon>Hypocreomycetidae</taxon>
        <taxon>Hypocreales</taxon>
        <taxon>Hypocreaceae</taxon>
        <taxon>Cladobotryum</taxon>
    </lineage>
</organism>
<dbReference type="InterPro" id="IPR003103">
    <property type="entry name" value="BAG_domain"/>
</dbReference>
<dbReference type="PROSITE" id="PS51035">
    <property type="entry name" value="BAG"/>
    <property type="match status" value="1"/>
</dbReference>
<dbReference type="SUPFAM" id="SSF54236">
    <property type="entry name" value="Ubiquitin-like"/>
    <property type="match status" value="1"/>
</dbReference>
<dbReference type="InterPro" id="IPR039690">
    <property type="entry name" value="SNRNP25"/>
</dbReference>
<feature type="domain" description="BAG" evidence="3">
    <location>
        <begin position="490"/>
        <end position="553"/>
    </location>
</feature>
<evidence type="ECO:0000259" key="3">
    <source>
        <dbReference type="PROSITE" id="PS51035"/>
    </source>
</evidence>
<proteinExistence type="predicted"/>
<dbReference type="EMBL" id="JAVFKD010000004">
    <property type="protein sequence ID" value="KAK5996139.1"/>
    <property type="molecule type" value="Genomic_DNA"/>
</dbReference>
<feature type="region of interest" description="Disordered" evidence="1">
    <location>
        <begin position="396"/>
        <end position="471"/>
    </location>
</feature>
<dbReference type="SUPFAM" id="SSF63491">
    <property type="entry name" value="BAG domain"/>
    <property type="match status" value="1"/>
</dbReference>
<evidence type="ECO:0000259" key="2">
    <source>
        <dbReference type="PROSITE" id="PS50053"/>
    </source>
</evidence>
<dbReference type="InterPro" id="IPR036533">
    <property type="entry name" value="BAG_dom_sf"/>
</dbReference>
<keyword evidence="5" id="KW-1185">Reference proteome</keyword>
<name>A0ABR0SVU7_9HYPO</name>
<evidence type="ECO:0000313" key="5">
    <source>
        <dbReference type="Proteomes" id="UP001338125"/>
    </source>
</evidence>
<comment type="caution">
    <text evidence="4">The sequence shown here is derived from an EMBL/GenBank/DDBJ whole genome shotgun (WGS) entry which is preliminary data.</text>
</comment>
<dbReference type="InterPro" id="IPR000626">
    <property type="entry name" value="Ubiquitin-like_dom"/>
</dbReference>
<feature type="region of interest" description="Disordered" evidence="1">
    <location>
        <begin position="1"/>
        <end position="43"/>
    </location>
</feature>
<evidence type="ECO:0000256" key="1">
    <source>
        <dbReference type="SAM" id="MobiDB-lite"/>
    </source>
</evidence>
<feature type="domain" description="Ubiquitin-like" evidence="2">
    <location>
        <begin position="344"/>
        <end position="396"/>
    </location>
</feature>
<dbReference type="PROSITE" id="PS50053">
    <property type="entry name" value="UBIQUITIN_2"/>
    <property type="match status" value="1"/>
</dbReference>
<feature type="compositionally biased region" description="Basic residues" evidence="1">
    <location>
        <begin position="424"/>
        <end position="435"/>
    </location>
</feature>
<dbReference type="Gene3D" id="3.10.20.90">
    <property type="entry name" value="Phosphatidylinositol 3-kinase Catalytic Subunit, Chain A, domain 1"/>
    <property type="match status" value="1"/>
</dbReference>
<evidence type="ECO:0008006" key="6">
    <source>
        <dbReference type="Google" id="ProtNLM"/>
    </source>
</evidence>
<dbReference type="PANTHER" id="PTHR14942">
    <property type="entry name" value="U11/U12 SMALL NUCLEAR RIBONUCLEOPROTEIN 25 KDA PROTEIN"/>
    <property type="match status" value="1"/>
</dbReference>
<dbReference type="InterPro" id="IPR029071">
    <property type="entry name" value="Ubiquitin-like_domsf"/>
</dbReference>